<dbReference type="PANTHER" id="PTHR23206:SF8">
    <property type="entry name" value="ANKYRIN REPEAT AND KH DOMAIN-CONTAINING 1"/>
    <property type="match status" value="1"/>
</dbReference>
<evidence type="ECO:0000256" key="2">
    <source>
        <dbReference type="ARBA" id="ARBA00023043"/>
    </source>
</evidence>
<keyword evidence="4" id="KW-1185">Reference proteome</keyword>
<evidence type="ECO:0000313" key="4">
    <source>
        <dbReference type="Proteomes" id="UP000828390"/>
    </source>
</evidence>
<keyword evidence="1" id="KW-0677">Repeat</keyword>
<dbReference type="GO" id="GO:0045087">
    <property type="term" value="P:innate immune response"/>
    <property type="evidence" value="ECO:0007669"/>
    <property type="project" value="TreeGrafter"/>
</dbReference>
<evidence type="ECO:0000313" key="3">
    <source>
        <dbReference type="EMBL" id="KAH3783493.1"/>
    </source>
</evidence>
<reference evidence="3" key="1">
    <citation type="journal article" date="2019" name="bioRxiv">
        <title>The Genome of the Zebra Mussel, Dreissena polymorpha: A Resource for Invasive Species Research.</title>
        <authorList>
            <person name="McCartney M.A."/>
            <person name="Auch B."/>
            <person name="Kono T."/>
            <person name="Mallez S."/>
            <person name="Zhang Y."/>
            <person name="Obille A."/>
            <person name="Becker A."/>
            <person name="Abrahante J.E."/>
            <person name="Garbe J."/>
            <person name="Badalamenti J.P."/>
            <person name="Herman A."/>
            <person name="Mangelson H."/>
            <person name="Liachko I."/>
            <person name="Sullivan S."/>
            <person name="Sone E.D."/>
            <person name="Koren S."/>
            <person name="Silverstein K.A.T."/>
            <person name="Beckman K.B."/>
            <person name="Gohl D.M."/>
        </authorList>
    </citation>
    <scope>NUCLEOTIDE SEQUENCE</scope>
    <source>
        <strain evidence="3">Duluth1</strain>
        <tissue evidence="3">Whole animal</tissue>
    </source>
</reference>
<reference evidence="3" key="2">
    <citation type="submission" date="2020-11" db="EMBL/GenBank/DDBJ databases">
        <authorList>
            <person name="McCartney M.A."/>
            <person name="Auch B."/>
            <person name="Kono T."/>
            <person name="Mallez S."/>
            <person name="Becker A."/>
            <person name="Gohl D.M."/>
            <person name="Silverstein K.A.T."/>
            <person name="Koren S."/>
            <person name="Bechman K.B."/>
            <person name="Herman A."/>
            <person name="Abrahante J.E."/>
            <person name="Garbe J."/>
        </authorList>
    </citation>
    <scope>NUCLEOTIDE SEQUENCE</scope>
    <source>
        <strain evidence="3">Duluth1</strain>
        <tissue evidence="3">Whole animal</tissue>
    </source>
</reference>
<dbReference type="Gene3D" id="1.25.40.20">
    <property type="entry name" value="Ankyrin repeat-containing domain"/>
    <property type="match status" value="1"/>
</dbReference>
<evidence type="ECO:0000256" key="1">
    <source>
        <dbReference type="ARBA" id="ARBA00022737"/>
    </source>
</evidence>
<sequence>MCTPFVADFNPLVYLGHTDVVENFLEHGAEIEAQSERTKDTPLLLACSGGRNEVTLQYILQQD</sequence>
<accession>A0A9D4EQE7</accession>
<dbReference type="AlphaFoldDB" id="A0A9D4EQE7"/>
<dbReference type="SUPFAM" id="SSF48403">
    <property type="entry name" value="Ankyrin repeat"/>
    <property type="match status" value="1"/>
</dbReference>
<dbReference type="Proteomes" id="UP000828390">
    <property type="component" value="Unassembled WGS sequence"/>
</dbReference>
<name>A0A9D4EQE7_DREPO</name>
<dbReference type="EMBL" id="JAIWYP010000008">
    <property type="protein sequence ID" value="KAH3783493.1"/>
    <property type="molecule type" value="Genomic_DNA"/>
</dbReference>
<dbReference type="GO" id="GO:0005737">
    <property type="term" value="C:cytoplasm"/>
    <property type="evidence" value="ECO:0007669"/>
    <property type="project" value="TreeGrafter"/>
</dbReference>
<proteinExistence type="predicted"/>
<gene>
    <name evidence="3" type="ORF">DPMN_161431</name>
</gene>
<dbReference type="InterPro" id="IPR036770">
    <property type="entry name" value="Ankyrin_rpt-contain_sf"/>
</dbReference>
<protein>
    <submittedName>
        <fullName evidence="3">Uncharacterized protein</fullName>
    </submittedName>
</protein>
<comment type="caution">
    <text evidence="3">The sequence shown here is derived from an EMBL/GenBank/DDBJ whole genome shotgun (WGS) entry which is preliminary data.</text>
</comment>
<organism evidence="3 4">
    <name type="scientific">Dreissena polymorpha</name>
    <name type="common">Zebra mussel</name>
    <name type="synonym">Mytilus polymorpha</name>
    <dbReference type="NCBI Taxonomy" id="45954"/>
    <lineage>
        <taxon>Eukaryota</taxon>
        <taxon>Metazoa</taxon>
        <taxon>Spiralia</taxon>
        <taxon>Lophotrochozoa</taxon>
        <taxon>Mollusca</taxon>
        <taxon>Bivalvia</taxon>
        <taxon>Autobranchia</taxon>
        <taxon>Heteroconchia</taxon>
        <taxon>Euheterodonta</taxon>
        <taxon>Imparidentia</taxon>
        <taxon>Neoheterodontei</taxon>
        <taxon>Myida</taxon>
        <taxon>Dreissenoidea</taxon>
        <taxon>Dreissenidae</taxon>
        <taxon>Dreissena</taxon>
    </lineage>
</organism>
<dbReference type="Pfam" id="PF13637">
    <property type="entry name" value="Ank_4"/>
    <property type="match status" value="1"/>
</dbReference>
<dbReference type="PANTHER" id="PTHR23206">
    <property type="entry name" value="MASK PROTEIN"/>
    <property type="match status" value="1"/>
</dbReference>
<dbReference type="InterPro" id="IPR002110">
    <property type="entry name" value="Ankyrin_rpt"/>
</dbReference>
<dbReference type="InterPro" id="IPR051631">
    <property type="entry name" value="Ankyrin-KH/SAM_domain"/>
</dbReference>
<keyword evidence="2" id="KW-0040">ANK repeat</keyword>